<evidence type="ECO:0000313" key="1">
    <source>
        <dbReference type="EMBL" id="CAG8680781.1"/>
    </source>
</evidence>
<gene>
    <name evidence="1" type="ORF">SPELUC_LOCUS10144</name>
</gene>
<keyword evidence="2" id="KW-1185">Reference proteome</keyword>
<protein>
    <submittedName>
        <fullName evidence="1">16302_t:CDS:1</fullName>
    </submittedName>
</protein>
<proteinExistence type="predicted"/>
<dbReference type="Proteomes" id="UP000789366">
    <property type="component" value="Unassembled WGS sequence"/>
</dbReference>
<feature type="non-terminal residue" evidence="1">
    <location>
        <position position="1"/>
    </location>
</feature>
<reference evidence="1" key="1">
    <citation type="submission" date="2021-06" db="EMBL/GenBank/DDBJ databases">
        <authorList>
            <person name="Kallberg Y."/>
            <person name="Tangrot J."/>
            <person name="Rosling A."/>
        </authorList>
    </citation>
    <scope>NUCLEOTIDE SEQUENCE</scope>
    <source>
        <strain evidence="1">28 12/20/2015</strain>
    </source>
</reference>
<organism evidence="1 2">
    <name type="scientific">Cetraspora pellucida</name>
    <dbReference type="NCBI Taxonomy" id="1433469"/>
    <lineage>
        <taxon>Eukaryota</taxon>
        <taxon>Fungi</taxon>
        <taxon>Fungi incertae sedis</taxon>
        <taxon>Mucoromycota</taxon>
        <taxon>Glomeromycotina</taxon>
        <taxon>Glomeromycetes</taxon>
        <taxon>Diversisporales</taxon>
        <taxon>Gigasporaceae</taxon>
        <taxon>Cetraspora</taxon>
    </lineage>
</organism>
<dbReference type="EMBL" id="CAJVPW010018257">
    <property type="protein sequence ID" value="CAG8680781.1"/>
    <property type="molecule type" value="Genomic_DNA"/>
</dbReference>
<evidence type="ECO:0000313" key="2">
    <source>
        <dbReference type="Proteomes" id="UP000789366"/>
    </source>
</evidence>
<comment type="caution">
    <text evidence="1">The sequence shown here is derived from an EMBL/GenBank/DDBJ whole genome shotgun (WGS) entry which is preliminary data.</text>
</comment>
<name>A0ACA9NXF8_9GLOM</name>
<sequence length="44" mass="5460">ILDYLQYDVVNLFDVAYAFRYIAQQYENNIYRFGHKIQKKLEKK</sequence>
<accession>A0ACA9NXF8</accession>